<dbReference type="InterPro" id="IPR050904">
    <property type="entry name" value="Adhesion/Biosynth-related"/>
</dbReference>
<feature type="chain" id="PRO_5002236968" description="FAS1 domain-containing protein" evidence="2">
    <location>
        <begin position="18"/>
        <end position="380"/>
    </location>
</feature>
<sequence length="380" mass="38859">MLFTSVALAALAGTAVSQQLTSVLQNATELSNLTTYLGLFPDFTQTLSGLQNITLLAPNNQAFAEFLNSSAGAALAQNDTALIQAVFSYHVLNGTYNAFDNVSFAPTLLQPTQYTNVTGGQVVGLYDDDDEEYIVSGLLSRANLTGTSLNFTGGVVHVIDSVLIIPQNISETAVQLNLTAAVGALTNASLAEAVDQMTDVTCFVPNNAAFRAIGSALSNLTTEQLTSILQYHVVEGVVGYSTGLENGTSLMTAQGTNVTITVDDEDIFVNSAKVVIADILVANGVVHVIDNVLNPENATTTSEPDDHESGSPAFSGASSATDVPYTSGVSTPTSTVATESAPGATAAASSSSTGVAAVPMKTGAVGAAVLFGGAALVMNM</sequence>
<dbReference type="Gene3D" id="2.30.180.10">
    <property type="entry name" value="FAS1 domain"/>
    <property type="match status" value="2"/>
</dbReference>
<evidence type="ECO:0000259" key="3">
    <source>
        <dbReference type="PROSITE" id="PS50213"/>
    </source>
</evidence>
<dbReference type="SUPFAM" id="SSF82153">
    <property type="entry name" value="FAS1 domain"/>
    <property type="match status" value="2"/>
</dbReference>
<dbReference type="FunFam" id="2.30.180.10:FF:000032">
    <property type="entry name" value="Fasciclin domain-containing protein, putative"/>
    <property type="match status" value="1"/>
</dbReference>
<feature type="compositionally biased region" description="Low complexity" evidence="1">
    <location>
        <begin position="340"/>
        <end position="352"/>
    </location>
</feature>
<keyword evidence="5" id="KW-1185">Reference proteome</keyword>
<dbReference type="GO" id="GO:0000329">
    <property type="term" value="C:fungal-type vacuole membrane"/>
    <property type="evidence" value="ECO:0007669"/>
    <property type="project" value="TreeGrafter"/>
</dbReference>
<feature type="compositionally biased region" description="Polar residues" evidence="1">
    <location>
        <begin position="327"/>
        <end position="338"/>
    </location>
</feature>
<evidence type="ECO:0000313" key="4">
    <source>
        <dbReference type="EMBL" id="KIW12391.1"/>
    </source>
</evidence>
<dbReference type="Proteomes" id="UP000053328">
    <property type="component" value="Unassembled WGS sequence"/>
</dbReference>
<dbReference type="GO" id="GO:0016236">
    <property type="term" value="P:macroautophagy"/>
    <property type="evidence" value="ECO:0007669"/>
    <property type="project" value="TreeGrafter"/>
</dbReference>
<dbReference type="InterPro" id="IPR036378">
    <property type="entry name" value="FAS1_dom_sf"/>
</dbReference>
<feature type="domain" description="FAS1" evidence="3">
    <location>
        <begin position="165"/>
        <end position="293"/>
    </location>
</feature>
<dbReference type="VEuPathDB" id="FungiDB:PV08_09668"/>
<dbReference type="PANTHER" id="PTHR10900">
    <property type="entry name" value="PERIOSTIN-RELATED"/>
    <property type="match status" value="1"/>
</dbReference>
<dbReference type="HOGENOM" id="CLU_031281_2_3_1"/>
<protein>
    <recommendedName>
        <fullName evidence="3">FAS1 domain-containing protein</fullName>
    </recommendedName>
</protein>
<dbReference type="Pfam" id="PF02469">
    <property type="entry name" value="Fasciclin"/>
    <property type="match status" value="2"/>
</dbReference>
<dbReference type="InterPro" id="IPR000782">
    <property type="entry name" value="FAS1_domain"/>
</dbReference>
<proteinExistence type="predicted"/>
<keyword evidence="2" id="KW-0732">Signal</keyword>
<dbReference type="AlphaFoldDB" id="A0A0D1YBT5"/>
<dbReference type="EMBL" id="KN847498">
    <property type="protein sequence ID" value="KIW12391.1"/>
    <property type="molecule type" value="Genomic_DNA"/>
</dbReference>
<accession>A0A0D1YBT5</accession>
<dbReference type="SMART" id="SM00554">
    <property type="entry name" value="FAS1"/>
    <property type="match status" value="2"/>
</dbReference>
<evidence type="ECO:0000256" key="1">
    <source>
        <dbReference type="SAM" id="MobiDB-lite"/>
    </source>
</evidence>
<dbReference type="OrthoDB" id="286301at2759"/>
<name>A0A0D1YBT5_9EURO</name>
<feature type="compositionally biased region" description="Low complexity" evidence="1">
    <location>
        <begin position="310"/>
        <end position="320"/>
    </location>
</feature>
<feature type="region of interest" description="Disordered" evidence="1">
    <location>
        <begin position="297"/>
        <end position="352"/>
    </location>
</feature>
<organism evidence="4 5">
    <name type="scientific">Exophiala spinifera</name>
    <dbReference type="NCBI Taxonomy" id="91928"/>
    <lineage>
        <taxon>Eukaryota</taxon>
        <taxon>Fungi</taxon>
        <taxon>Dikarya</taxon>
        <taxon>Ascomycota</taxon>
        <taxon>Pezizomycotina</taxon>
        <taxon>Eurotiomycetes</taxon>
        <taxon>Chaetothyriomycetidae</taxon>
        <taxon>Chaetothyriales</taxon>
        <taxon>Herpotrichiellaceae</taxon>
        <taxon>Exophiala</taxon>
    </lineage>
</organism>
<evidence type="ECO:0000313" key="5">
    <source>
        <dbReference type="Proteomes" id="UP000053328"/>
    </source>
</evidence>
<dbReference type="RefSeq" id="XP_016232607.1">
    <property type="nucleotide sequence ID" value="XM_016383984.1"/>
</dbReference>
<dbReference type="STRING" id="91928.A0A0D1YBT5"/>
<gene>
    <name evidence="4" type="ORF">PV08_09668</name>
</gene>
<evidence type="ECO:0000256" key="2">
    <source>
        <dbReference type="SAM" id="SignalP"/>
    </source>
</evidence>
<feature type="domain" description="FAS1" evidence="3">
    <location>
        <begin position="17"/>
        <end position="163"/>
    </location>
</feature>
<dbReference type="GeneID" id="27336751"/>
<dbReference type="PROSITE" id="PS50213">
    <property type="entry name" value="FAS1"/>
    <property type="match status" value="2"/>
</dbReference>
<reference evidence="4 5" key="1">
    <citation type="submission" date="2015-01" db="EMBL/GenBank/DDBJ databases">
        <title>The Genome Sequence of Exophiala spinifera CBS89968.</title>
        <authorList>
            <consortium name="The Broad Institute Genomics Platform"/>
            <person name="Cuomo C."/>
            <person name="de Hoog S."/>
            <person name="Gorbushina A."/>
            <person name="Stielow B."/>
            <person name="Teixiera M."/>
            <person name="Abouelleil A."/>
            <person name="Chapman S.B."/>
            <person name="Priest M."/>
            <person name="Young S.K."/>
            <person name="Wortman J."/>
            <person name="Nusbaum C."/>
            <person name="Birren B."/>
        </authorList>
    </citation>
    <scope>NUCLEOTIDE SEQUENCE [LARGE SCALE GENOMIC DNA]</scope>
    <source>
        <strain evidence="4 5">CBS 89968</strain>
    </source>
</reference>
<dbReference type="PANTHER" id="PTHR10900:SF77">
    <property type="entry name" value="FI19380P1"/>
    <property type="match status" value="1"/>
</dbReference>
<feature type="signal peptide" evidence="2">
    <location>
        <begin position="1"/>
        <end position="17"/>
    </location>
</feature>